<keyword evidence="2" id="KW-1133">Transmembrane helix</keyword>
<proteinExistence type="predicted"/>
<evidence type="ECO:0000313" key="4">
    <source>
        <dbReference type="EMBL" id="QQK79592.1"/>
    </source>
</evidence>
<keyword evidence="5" id="KW-1185">Reference proteome</keyword>
<reference evidence="4 5" key="1">
    <citation type="submission" date="2020-06" db="EMBL/GenBank/DDBJ databases">
        <title>Genomic analysis of Salicibibacter sp. NKC21-4.</title>
        <authorList>
            <person name="Oh Y.J."/>
        </authorList>
    </citation>
    <scope>NUCLEOTIDE SEQUENCE [LARGE SCALE GENOMIC DNA]</scope>
    <source>
        <strain evidence="4 5">NKC21-4</strain>
    </source>
</reference>
<dbReference type="EMBL" id="CP054706">
    <property type="protein sequence ID" value="QQK79592.1"/>
    <property type="molecule type" value="Genomic_DNA"/>
</dbReference>
<evidence type="ECO:0000256" key="1">
    <source>
        <dbReference type="SAM" id="MobiDB-lite"/>
    </source>
</evidence>
<gene>
    <name evidence="4" type="ORF">HUG20_06695</name>
</gene>
<feature type="transmembrane region" description="Helical" evidence="2">
    <location>
        <begin position="24"/>
        <end position="45"/>
    </location>
</feature>
<feature type="domain" description="DUF1510" evidence="3">
    <location>
        <begin position="141"/>
        <end position="228"/>
    </location>
</feature>
<organism evidence="4 5">
    <name type="scientific">Salicibibacter cibi</name>
    <dbReference type="NCBI Taxonomy" id="2743001"/>
    <lineage>
        <taxon>Bacteria</taxon>
        <taxon>Bacillati</taxon>
        <taxon>Bacillota</taxon>
        <taxon>Bacilli</taxon>
        <taxon>Bacillales</taxon>
        <taxon>Bacillaceae</taxon>
        <taxon>Salicibibacter</taxon>
    </lineage>
</organism>
<protein>
    <submittedName>
        <fullName evidence="4">YrrS family protein</fullName>
    </submittedName>
</protein>
<name>A0A7T7CEY7_9BACI</name>
<feature type="compositionally biased region" description="Acidic residues" evidence="1">
    <location>
        <begin position="52"/>
        <end position="132"/>
    </location>
</feature>
<evidence type="ECO:0000259" key="3">
    <source>
        <dbReference type="Pfam" id="PF07423"/>
    </source>
</evidence>
<sequence>MDNPNQFNADSRRELRKRKTKNRLLNTAIGVVVVLIGFFLFALLFQDDEPVADDEFEDGEEDDVEVGFEDEESSEPEEAPDNGQDVPEDDNEESEENEENEASEDNEENEASEENEESEEGTETDDEAEDNGDSAPSPPEDGEYEPIGTEQEEFTDSFERDSQNWDEMVMAMEYATDTSEEDWSHIEFLGNDGPEGAEGTFVHEDGTEYVVTMEWEDDEGWQPTNVDEN</sequence>
<dbReference type="KEGG" id="scib:HUG20_06695"/>
<dbReference type="RefSeq" id="WP_200089445.1">
    <property type="nucleotide sequence ID" value="NZ_CP054706.1"/>
</dbReference>
<accession>A0A7T7CEY7</accession>
<keyword evidence="2" id="KW-0472">Membrane</keyword>
<dbReference type="InterPro" id="IPR009988">
    <property type="entry name" value="DUF1510"/>
</dbReference>
<feature type="compositionally biased region" description="Acidic residues" evidence="1">
    <location>
        <begin position="140"/>
        <end position="156"/>
    </location>
</feature>
<dbReference type="Pfam" id="PF07423">
    <property type="entry name" value="DUF1510"/>
    <property type="match status" value="1"/>
</dbReference>
<dbReference type="Proteomes" id="UP000595349">
    <property type="component" value="Chromosome"/>
</dbReference>
<evidence type="ECO:0000313" key="5">
    <source>
        <dbReference type="Proteomes" id="UP000595349"/>
    </source>
</evidence>
<keyword evidence="2" id="KW-0812">Transmembrane</keyword>
<feature type="region of interest" description="Disordered" evidence="1">
    <location>
        <begin position="52"/>
        <end position="164"/>
    </location>
</feature>
<dbReference type="AlphaFoldDB" id="A0A7T7CEY7"/>
<evidence type="ECO:0000256" key="2">
    <source>
        <dbReference type="SAM" id="Phobius"/>
    </source>
</evidence>